<dbReference type="KEGG" id="ttu:TERTU_4122"/>
<dbReference type="AlphaFoldDB" id="C5BUH2"/>
<accession>C5BUH2</accession>
<evidence type="ECO:0000313" key="1">
    <source>
        <dbReference type="EMBL" id="ACR11922.1"/>
    </source>
</evidence>
<dbReference type="Proteomes" id="UP000009080">
    <property type="component" value="Chromosome"/>
</dbReference>
<dbReference type="HOGENOM" id="CLU_3240758_0_0_6"/>
<evidence type="ECO:0000313" key="2">
    <source>
        <dbReference type="Proteomes" id="UP000009080"/>
    </source>
</evidence>
<gene>
    <name evidence="1" type="ordered locus">TERTU_4122</name>
</gene>
<proteinExistence type="predicted"/>
<protein>
    <submittedName>
        <fullName evidence="1">Uncharacterized protein</fullName>
    </submittedName>
</protein>
<keyword evidence="2" id="KW-1185">Reference proteome</keyword>
<organism evidence="1 2">
    <name type="scientific">Teredinibacter turnerae (strain ATCC 39867 / T7901)</name>
    <dbReference type="NCBI Taxonomy" id="377629"/>
    <lineage>
        <taxon>Bacteria</taxon>
        <taxon>Pseudomonadati</taxon>
        <taxon>Pseudomonadota</taxon>
        <taxon>Gammaproteobacteria</taxon>
        <taxon>Cellvibrionales</taxon>
        <taxon>Cellvibrionaceae</taxon>
        <taxon>Teredinibacter</taxon>
    </lineage>
</organism>
<dbReference type="EMBL" id="CP001614">
    <property type="protein sequence ID" value="ACR11922.1"/>
    <property type="molecule type" value="Genomic_DNA"/>
</dbReference>
<reference evidence="1 2" key="1">
    <citation type="journal article" date="2009" name="PLoS ONE">
        <title>The complete genome of Teredinibacter turnerae T7901: an intracellular endosymbiont of marine wood-boring bivalves (shipworms).</title>
        <authorList>
            <person name="Yang J.C."/>
            <person name="Madupu R."/>
            <person name="Durkin A.S."/>
            <person name="Ekborg N.A."/>
            <person name="Pedamallu C.S."/>
            <person name="Hostetler J.B."/>
            <person name="Radune D."/>
            <person name="Toms B.S."/>
            <person name="Henrissat B."/>
            <person name="Coutinho P.M."/>
            <person name="Schwarz S."/>
            <person name="Field L."/>
            <person name="Trindade-Silva A.E."/>
            <person name="Soares C.A.G."/>
            <person name="Elshahawi S."/>
            <person name="Hanora A."/>
            <person name="Schmidt E.W."/>
            <person name="Haygood M.G."/>
            <person name="Posfai J."/>
            <person name="Benner J."/>
            <person name="Madinger C."/>
            <person name="Nove J."/>
            <person name="Anton B."/>
            <person name="Chaudhary K."/>
            <person name="Foster J."/>
            <person name="Holman A."/>
            <person name="Kumar S."/>
            <person name="Lessard P.A."/>
            <person name="Luyten Y.A."/>
            <person name="Slatko B."/>
            <person name="Wood N."/>
            <person name="Wu B."/>
            <person name="Teplitski M."/>
            <person name="Mougous J.D."/>
            <person name="Ward N."/>
            <person name="Eisen J.A."/>
            <person name="Badger J.H."/>
            <person name="Distel D.L."/>
        </authorList>
    </citation>
    <scope>NUCLEOTIDE SEQUENCE [LARGE SCALE GENOMIC DNA]</scope>
    <source>
        <strain evidence="2">ATCC 39867 / T7901</strain>
    </source>
</reference>
<name>C5BUH2_TERTT</name>
<sequence length="43" mass="4727">MVKELKVIFLTTIETSCNAYSTCTNCVVHFCVKLSAAKTQNSV</sequence>